<name>M9RHV7_9RHOB</name>
<dbReference type="InterPro" id="IPR029016">
    <property type="entry name" value="GAF-like_dom_sf"/>
</dbReference>
<accession>M9RHV7</accession>
<evidence type="ECO:0000313" key="2">
    <source>
        <dbReference type="EMBL" id="AGI71343.1"/>
    </source>
</evidence>
<protein>
    <recommendedName>
        <fullName evidence="4">GAF domain-containing protein</fullName>
    </recommendedName>
</protein>
<dbReference type="Proteomes" id="UP000004688">
    <property type="component" value="Chromosome"/>
</dbReference>
<sequence>MTKPEKIQTGAPVSWQDIRGDDNGDLMLATQIMNVMEQGIIVWSPDGTCELHNTRVFDVLELERDAIGIGTKRDDFLDAACACGEFSADILAEHKRRLLAHVSFQFDRTLPSGRVVATYARPTREGGYVVTSTDVTEARQAAADLAVAKQAAEDAEAQAREILLEERARQAEAHTLSNLDEWLQSCKSLDELFQIVAKFMGYLLPDSFGELYLYSNSRDVLDGACEWGQDGMMNDHITPDSCWSLRRGRAYEHSPNTLCFPCDHLRPELSGQLGEYICIPVIAHGDTVGLLALLRFVE</sequence>
<dbReference type="STRING" id="391616.OA238_c11640"/>
<dbReference type="Pfam" id="PF12860">
    <property type="entry name" value="PAS_7"/>
    <property type="match status" value="1"/>
</dbReference>
<organism evidence="2 3">
    <name type="scientific">Octadecabacter arcticus 238</name>
    <dbReference type="NCBI Taxonomy" id="391616"/>
    <lineage>
        <taxon>Bacteria</taxon>
        <taxon>Pseudomonadati</taxon>
        <taxon>Pseudomonadota</taxon>
        <taxon>Alphaproteobacteria</taxon>
        <taxon>Rhodobacterales</taxon>
        <taxon>Roseobacteraceae</taxon>
        <taxon>Octadecabacter</taxon>
    </lineage>
</organism>
<evidence type="ECO:0000256" key="1">
    <source>
        <dbReference type="SAM" id="Coils"/>
    </source>
</evidence>
<evidence type="ECO:0008006" key="4">
    <source>
        <dbReference type="Google" id="ProtNLM"/>
    </source>
</evidence>
<dbReference type="AlphaFoldDB" id="M9RHV7"/>
<dbReference type="SUPFAM" id="SSF55785">
    <property type="entry name" value="PYP-like sensor domain (PAS domain)"/>
    <property type="match status" value="1"/>
</dbReference>
<proteinExistence type="predicted"/>
<keyword evidence="3" id="KW-1185">Reference proteome</keyword>
<keyword evidence="1" id="KW-0175">Coiled coil</keyword>
<feature type="coiled-coil region" evidence="1">
    <location>
        <begin position="138"/>
        <end position="165"/>
    </location>
</feature>
<dbReference type="SUPFAM" id="SSF55781">
    <property type="entry name" value="GAF domain-like"/>
    <property type="match status" value="1"/>
</dbReference>
<dbReference type="RefSeq" id="WP_015494551.1">
    <property type="nucleotide sequence ID" value="NC_020908.1"/>
</dbReference>
<gene>
    <name evidence="2" type="ORF">OA238_c11640</name>
</gene>
<evidence type="ECO:0000313" key="3">
    <source>
        <dbReference type="Proteomes" id="UP000004688"/>
    </source>
</evidence>
<dbReference type="InterPro" id="IPR035965">
    <property type="entry name" value="PAS-like_dom_sf"/>
</dbReference>
<dbReference type="KEGG" id="oar:OA238_c11640"/>
<dbReference type="eggNOG" id="COG2203">
    <property type="taxonomic scope" value="Bacteria"/>
</dbReference>
<dbReference type="Gene3D" id="3.30.450.20">
    <property type="entry name" value="PAS domain"/>
    <property type="match status" value="1"/>
</dbReference>
<dbReference type="HOGENOM" id="CLU_933302_0_0_5"/>
<dbReference type="EMBL" id="CP003742">
    <property type="protein sequence ID" value="AGI71343.1"/>
    <property type="molecule type" value="Genomic_DNA"/>
</dbReference>
<dbReference type="Gene3D" id="3.30.450.40">
    <property type="match status" value="1"/>
</dbReference>
<reference evidence="2 3" key="1">
    <citation type="journal article" date="2013" name="PLoS ONE">
        <title>Poles Apart: Arctic and Antarctic Octadecabacter strains Share High Genome Plasticity and a New Type of Xanthorhodopsin.</title>
        <authorList>
            <person name="Vollmers J."/>
            <person name="Voget S."/>
            <person name="Dietrich S."/>
            <person name="Gollnow K."/>
            <person name="Smits M."/>
            <person name="Meyer K."/>
            <person name="Brinkhoff T."/>
            <person name="Simon M."/>
            <person name="Daniel R."/>
        </authorList>
    </citation>
    <scope>NUCLEOTIDE SEQUENCE [LARGE SCALE GENOMIC DNA]</scope>
    <source>
        <strain evidence="2 3">238</strain>
    </source>
</reference>
<dbReference type="OrthoDB" id="9812260at2"/>